<dbReference type="RefSeq" id="WP_379978899.1">
    <property type="nucleotide sequence ID" value="NZ_JBHSFV010000006.1"/>
</dbReference>
<comment type="caution">
    <text evidence="1">The sequence shown here is derived from an EMBL/GenBank/DDBJ whole genome shotgun (WGS) entry which is preliminary data.</text>
</comment>
<evidence type="ECO:0000313" key="1">
    <source>
        <dbReference type="EMBL" id="MFC4634543.1"/>
    </source>
</evidence>
<keyword evidence="2" id="KW-1185">Reference proteome</keyword>
<dbReference type="Proteomes" id="UP001596043">
    <property type="component" value="Unassembled WGS sequence"/>
</dbReference>
<dbReference type="Pfam" id="PF13970">
    <property type="entry name" value="DUF4221"/>
    <property type="match status" value="1"/>
</dbReference>
<dbReference type="EMBL" id="JBHSFV010000006">
    <property type="protein sequence ID" value="MFC4634543.1"/>
    <property type="molecule type" value="Genomic_DNA"/>
</dbReference>
<evidence type="ECO:0000313" key="2">
    <source>
        <dbReference type="Proteomes" id="UP001596043"/>
    </source>
</evidence>
<organism evidence="1 2">
    <name type="scientific">Dokdonia ponticola</name>
    <dbReference type="NCBI Taxonomy" id="2041041"/>
    <lineage>
        <taxon>Bacteria</taxon>
        <taxon>Pseudomonadati</taxon>
        <taxon>Bacteroidota</taxon>
        <taxon>Flavobacteriia</taxon>
        <taxon>Flavobacteriales</taxon>
        <taxon>Flavobacteriaceae</taxon>
        <taxon>Dokdonia</taxon>
    </lineage>
</organism>
<proteinExistence type="predicted"/>
<gene>
    <name evidence="1" type="ORF">ACFO3O_11530</name>
</gene>
<protein>
    <submittedName>
        <fullName evidence="1">DUF4221 family protein</fullName>
    </submittedName>
</protein>
<reference evidence="2" key="1">
    <citation type="journal article" date="2019" name="Int. J. Syst. Evol. Microbiol.">
        <title>The Global Catalogue of Microorganisms (GCM) 10K type strain sequencing project: providing services to taxonomists for standard genome sequencing and annotation.</title>
        <authorList>
            <consortium name="The Broad Institute Genomics Platform"/>
            <consortium name="The Broad Institute Genome Sequencing Center for Infectious Disease"/>
            <person name="Wu L."/>
            <person name="Ma J."/>
        </authorList>
    </citation>
    <scope>NUCLEOTIDE SEQUENCE [LARGE SCALE GENOMIC DNA]</scope>
    <source>
        <strain evidence="2">YJ-61-S</strain>
    </source>
</reference>
<sequence>MSFIACENHYKSNQNELLSAKSSNQNSDTPKPKEYSKSLVNSGSIKIPLDLETSFYAENIQYIDAEQLLITLPLSSNTLNIYDLSDVGNKLTKKIKLQTEGPDSVKGEVGGFYYHNKDSIFVLSKFTFEVFQVDYEGKVKNSYPLLKEFDPKLPVPLGSTFSPIKYINGKLYISCVAPEEQVQGTYENSFIEYDIEKKKTFFRGVNPDKLNSGNWEGIARLYYDYNKNEDTFVLAFSISDEIVQLKLPSQINTYNVKSDYINSEDAKPFSTDFKKAADYLERGKYSFSTPKYWGILSDWSNDYYYRIGIQPNTYADFSKGIFPNTIIMVMDDTFNKILEHEMNPTEYQYDMSFVGEKGLYIANKEKYNEDDNFLTFDIFTIE</sequence>
<accession>A0ABV9HXG8</accession>
<dbReference type="InterPro" id="IPR025316">
    <property type="entry name" value="DUF4221"/>
</dbReference>
<name>A0ABV9HXG8_9FLAO</name>